<dbReference type="EMBL" id="JABEQJ010000042">
    <property type="protein sequence ID" value="MBB2162563.1"/>
    <property type="molecule type" value="Genomic_DNA"/>
</dbReference>
<accession>A0A7W4IGR7</accession>
<dbReference type="Proteomes" id="UP000589085">
    <property type="component" value="Unassembled WGS sequence"/>
</dbReference>
<feature type="region of interest" description="Disordered" evidence="1">
    <location>
        <begin position="54"/>
        <end position="75"/>
    </location>
</feature>
<reference evidence="2 3" key="1">
    <citation type="submission" date="2020-04" db="EMBL/GenBank/DDBJ databases">
        <title>Description of novel Gluconacetobacter.</title>
        <authorList>
            <person name="Sombolestani A."/>
        </authorList>
    </citation>
    <scope>NUCLEOTIDE SEQUENCE [LARGE SCALE GENOMIC DNA]</scope>
    <source>
        <strain evidence="2 3">LMG 19747</strain>
    </source>
</reference>
<evidence type="ECO:0000313" key="2">
    <source>
        <dbReference type="EMBL" id="MBB2162563.1"/>
    </source>
</evidence>
<name>A0A7W4IGR7_9PROT</name>
<dbReference type="RefSeq" id="WP_182999384.1">
    <property type="nucleotide sequence ID" value="NZ_JABEQJ010000042.1"/>
</dbReference>
<dbReference type="AlphaFoldDB" id="A0A7W4IGR7"/>
<protein>
    <submittedName>
        <fullName evidence="2">Uncharacterized protein</fullName>
    </submittedName>
</protein>
<gene>
    <name evidence="2" type="ORF">HLH48_20815</name>
</gene>
<evidence type="ECO:0000256" key="1">
    <source>
        <dbReference type="SAM" id="MobiDB-lite"/>
    </source>
</evidence>
<comment type="caution">
    <text evidence="2">The sequence shown here is derived from an EMBL/GenBank/DDBJ whole genome shotgun (WGS) entry which is preliminary data.</text>
</comment>
<sequence>MQDNIEVQSDFYRGICVGLSDDLARLLEYLPKSKRGSNIQRVLDSMKVRLDAARDAMERPSDVRHAADREQSGGA</sequence>
<proteinExistence type="predicted"/>
<organism evidence="2 3">
    <name type="scientific">Gluconacetobacter sacchari</name>
    <dbReference type="NCBI Taxonomy" id="92759"/>
    <lineage>
        <taxon>Bacteria</taxon>
        <taxon>Pseudomonadati</taxon>
        <taxon>Pseudomonadota</taxon>
        <taxon>Alphaproteobacteria</taxon>
        <taxon>Acetobacterales</taxon>
        <taxon>Acetobacteraceae</taxon>
        <taxon>Gluconacetobacter</taxon>
    </lineage>
</organism>
<evidence type="ECO:0000313" key="3">
    <source>
        <dbReference type="Proteomes" id="UP000589085"/>
    </source>
</evidence>